<comment type="caution">
    <text evidence="7">The sequence shown here is derived from an EMBL/GenBank/DDBJ whole genome shotgun (WGS) entry which is preliminary data.</text>
</comment>
<dbReference type="GO" id="GO:0016787">
    <property type="term" value="F:hydrolase activity"/>
    <property type="evidence" value="ECO:0007669"/>
    <property type="project" value="UniProtKB-KW"/>
</dbReference>
<keyword evidence="4" id="KW-0255">Endonuclease</keyword>
<evidence type="ECO:0000313" key="7">
    <source>
        <dbReference type="EMBL" id="GEO10163.1"/>
    </source>
</evidence>
<evidence type="ECO:0000256" key="1">
    <source>
        <dbReference type="ARBA" id="ARBA00008172"/>
    </source>
</evidence>
<dbReference type="SUPFAM" id="SSF143011">
    <property type="entry name" value="RelE-like"/>
    <property type="match status" value="1"/>
</dbReference>
<keyword evidence="2" id="KW-1277">Toxin-antitoxin system</keyword>
<gene>
    <name evidence="7" type="ORF">SAE01_26590</name>
</gene>
<dbReference type="EMBL" id="BJYT01000009">
    <property type="protein sequence ID" value="GEO10163.1"/>
    <property type="molecule type" value="Genomic_DNA"/>
</dbReference>
<dbReference type="OrthoDB" id="9801102at2"/>
<evidence type="ECO:0000256" key="3">
    <source>
        <dbReference type="ARBA" id="ARBA00022722"/>
    </source>
</evidence>
<proteinExistence type="inferred from homology"/>
<dbReference type="NCBIfam" id="TIGR02116">
    <property type="entry name" value="toxin_Txe_YoeB"/>
    <property type="match status" value="1"/>
</dbReference>
<evidence type="ECO:0000313" key="8">
    <source>
        <dbReference type="Proteomes" id="UP000321513"/>
    </source>
</evidence>
<dbReference type="PANTHER" id="PTHR38039">
    <property type="entry name" value="TOXIN YOEB"/>
    <property type="match status" value="1"/>
</dbReference>
<comment type="similarity">
    <text evidence="1">Belongs to the YoeB family.</text>
</comment>
<dbReference type="Pfam" id="PF06769">
    <property type="entry name" value="YoeB_toxin"/>
    <property type="match status" value="1"/>
</dbReference>
<dbReference type="AlphaFoldDB" id="A0A512BDX9"/>
<evidence type="ECO:0000256" key="5">
    <source>
        <dbReference type="ARBA" id="ARBA00022801"/>
    </source>
</evidence>
<organism evidence="7 8">
    <name type="scientific">Segetibacter aerophilus</name>
    <dbReference type="NCBI Taxonomy" id="670293"/>
    <lineage>
        <taxon>Bacteria</taxon>
        <taxon>Pseudomonadati</taxon>
        <taxon>Bacteroidota</taxon>
        <taxon>Chitinophagia</taxon>
        <taxon>Chitinophagales</taxon>
        <taxon>Chitinophagaceae</taxon>
        <taxon>Segetibacter</taxon>
    </lineage>
</organism>
<evidence type="ECO:0000256" key="6">
    <source>
        <dbReference type="ARBA" id="ARBA00030388"/>
    </source>
</evidence>
<protein>
    <recommendedName>
        <fullName evidence="6">Putative mRNA interferase YoeB</fullName>
    </recommendedName>
</protein>
<name>A0A512BDX9_9BACT</name>
<keyword evidence="8" id="KW-1185">Reference proteome</keyword>
<sequence>MRTINFTKTAFKEYNSWRNENKKMQDKIADLIEDILRNPYEGLGKPEALKHHLKGFWSRRINDEHRLVYEVTEEAINIISCRDHYSSL</sequence>
<dbReference type="GO" id="GO:0045892">
    <property type="term" value="P:negative regulation of DNA-templated transcription"/>
    <property type="evidence" value="ECO:0007669"/>
    <property type="project" value="TreeGrafter"/>
</dbReference>
<dbReference type="GO" id="GO:0004519">
    <property type="term" value="F:endonuclease activity"/>
    <property type="evidence" value="ECO:0007669"/>
    <property type="project" value="UniProtKB-KW"/>
</dbReference>
<dbReference type="Gene3D" id="3.30.2310.20">
    <property type="entry name" value="RelE-like"/>
    <property type="match status" value="1"/>
</dbReference>
<dbReference type="PANTHER" id="PTHR38039:SF1">
    <property type="entry name" value="TOXIN YOEB"/>
    <property type="match status" value="1"/>
</dbReference>
<dbReference type="Proteomes" id="UP000321513">
    <property type="component" value="Unassembled WGS sequence"/>
</dbReference>
<dbReference type="RefSeq" id="WP_147204271.1">
    <property type="nucleotide sequence ID" value="NZ_BJYT01000009.1"/>
</dbReference>
<accession>A0A512BDX9</accession>
<dbReference type="InterPro" id="IPR035093">
    <property type="entry name" value="RelE/ParE_toxin_dom_sf"/>
</dbReference>
<keyword evidence="5" id="KW-0378">Hydrolase</keyword>
<evidence type="ECO:0000256" key="4">
    <source>
        <dbReference type="ARBA" id="ARBA00022759"/>
    </source>
</evidence>
<dbReference type="InterPro" id="IPR009614">
    <property type="entry name" value="YoeB_toxin"/>
</dbReference>
<dbReference type="GO" id="GO:0006401">
    <property type="term" value="P:RNA catabolic process"/>
    <property type="evidence" value="ECO:0007669"/>
    <property type="project" value="InterPro"/>
</dbReference>
<keyword evidence="3" id="KW-0540">Nuclease</keyword>
<evidence type="ECO:0000256" key="2">
    <source>
        <dbReference type="ARBA" id="ARBA00022649"/>
    </source>
</evidence>
<reference evidence="7 8" key="1">
    <citation type="submission" date="2019-07" db="EMBL/GenBank/DDBJ databases">
        <title>Whole genome shotgun sequence of Segetibacter aerophilus NBRC 106135.</title>
        <authorList>
            <person name="Hosoyama A."/>
            <person name="Uohara A."/>
            <person name="Ohji S."/>
            <person name="Ichikawa N."/>
        </authorList>
    </citation>
    <scope>NUCLEOTIDE SEQUENCE [LARGE SCALE GENOMIC DNA]</scope>
    <source>
        <strain evidence="7 8">NBRC 106135</strain>
    </source>
</reference>